<evidence type="ECO:0000313" key="3">
    <source>
        <dbReference type="EMBL" id="CEG00532.1"/>
    </source>
</evidence>
<evidence type="ECO:0000256" key="2">
    <source>
        <dbReference type="SAM" id="MobiDB-lite"/>
    </source>
</evidence>
<organism evidence="3 4">
    <name type="scientific">Ostreococcus tauri</name>
    <name type="common">Marine green alga</name>
    <dbReference type="NCBI Taxonomy" id="70448"/>
    <lineage>
        <taxon>Eukaryota</taxon>
        <taxon>Viridiplantae</taxon>
        <taxon>Chlorophyta</taxon>
        <taxon>Mamiellophyceae</taxon>
        <taxon>Mamiellales</taxon>
        <taxon>Bathycoccaceae</taxon>
        <taxon>Ostreococcus</taxon>
    </lineage>
</organism>
<dbReference type="KEGG" id="ota:OT_ostta17g00660"/>
<protein>
    <submittedName>
        <fullName evidence="3">Unnamed product</fullName>
    </submittedName>
</protein>
<feature type="coiled-coil region" evidence="1">
    <location>
        <begin position="166"/>
        <end position="290"/>
    </location>
</feature>
<dbReference type="Proteomes" id="UP000009170">
    <property type="component" value="Unassembled WGS sequence"/>
</dbReference>
<dbReference type="EMBL" id="CAID01000017">
    <property type="protein sequence ID" value="CEG00532.1"/>
    <property type="molecule type" value="Genomic_DNA"/>
</dbReference>
<dbReference type="AlphaFoldDB" id="A0A096P947"/>
<reference evidence="4" key="1">
    <citation type="journal article" date="2006" name="Proc. Natl. Acad. Sci. U.S.A.">
        <title>Genome analysis of the smallest free-living eukaryote Ostreococcus tauri unveils many unique features.</title>
        <authorList>
            <person name="Derelle E."/>
            <person name="Ferraz C."/>
            <person name="Rombauts S."/>
            <person name="Rouze P."/>
            <person name="Worden A.Z."/>
            <person name="Robbens S."/>
            <person name="Partensky F."/>
            <person name="Degroeve S."/>
            <person name="Echeynie S."/>
            <person name="Cooke R."/>
            <person name="Saeys Y."/>
            <person name="Wuyts J."/>
            <person name="Jabbari K."/>
            <person name="Bowler C."/>
            <person name="Panaud O."/>
            <person name="Piegu B."/>
            <person name="Ball S.G."/>
            <person name="Ral J.-P."/>
            <person name="Bouget F.-Y."/>
            <person name="Piganeau G."/>
            <person name="De Baets B."/>
            <person name="Picard A."/>
            <person name="Delseny M."/>
            <person name="Demaille J."/>
            <person name="Van de Peer Y."/>
            <person name="Moreau H."/>
        </authorList>
    </citation>
    <scope>NUCLEOTIDE SEQUENCE [LARGE SCALE GENOMIC DNA]</scope>
    <source>
        <strain evidence="4">OTTH 0595 / CCAP 157/2 / RCC745</strain>
    </source>
</reference>
<sequence length="400" mass="45074">MGCGTSRDARATETVETVETVQPVEVKAVEAVETTGEAMDERDVNDVSTTPEREVSDDDDAMVMNERSHESVKPSVTLETSVGEDLGVHSAREIEEAGQRADAFEASSERTETTERAAVPLVREPTAMRASSVMKDEISTREAALMARLDALESLTAAARTKCRMYDLLEAECTTMREVMDEVKRDARMFCSECEAEAEEFTERARAAVAEARSALREQTKRYELAMEDFERQTRHRVAMATLRSKSDAARARLRASEAIEECESYRKEIERLHSELEAARDEISAVTLAVQPSVKRVDKDDDVSTVSDFGRCSGMRWQLWALRLIRESEKSVVREAEESLIELGHLRVEVAELRRLSEDDLTFDEISALLIDSAEHSGLKHSLRDEPEPYDFYDSRFIL</sequence>
<dbReference type="RefSeq" id="XP_003083831.2">
    <property type="nucleotide sequence ID" value="XM_003083783.2"/>
</dbReference>
<evidence type="ECO:0000256" key="1">
    <source>
        <dbReference type="SAM" id="Coils"/>
    </source>
</evidence>
<proteinExistence type="predicted"/>
<accession>A0A096P947</accession>
<reference evidence="3 4" key="2">
    <citation type="journal article" date="2014" name="BMC Genomics">
        <title>An improved genome of the model marine alga Ostreococcus tauri unfolds by assessing Illumina de novo assemblies.</title>
        <authorList>
            <person name="Blanc-Mathieu R."/>
            <person name="Verhelst B."/>
            <person name="Derelle E."/>
            <person name="Rombauts S."/>
            <person name="Bouget F.Y."/>
            <person name="Carre I."/>
            <person name="Chateau A."/>
            <person name="Eyre-Walker A."/>
            <person name="Grimsley N."/>
            <person name="Moreau H."/>
            <person name="Piegu B."/>
            <person name="Rivals E."/>
            <person name="Schackwitz W."/>
            <person name="Van de Peer Y."/>
            <person name="Piganeau G."/>
        </authorList>
    </citation>
    <scope>NUCLEOTIDE SEQUENCE [LARGE SCALE GENOMIC DNA]</scope>
    <source>
        <strain evidence="4">OTTH 0595 / CCAP 157/2 / RCC745</strain>
    </source>
</reference>
<keyword evidence="1" id="KW-0175">Coiled coil</keyword>
<dbReference type="OrthoDB" id="10651861at2759"/>
<feature type="region of interest" description="Disordered" evidence="2">
    <location>
        <begin position="96"/>
        <end position="115"/>
    </location>
</feature>
<evidence type="ECO:0000313" key="4">
    <source>
        <dbReference type="Proteomes" id="UP000009170"/>
    </source>
</evidence>
<dbReference type="InParanoid" id="A0A096P947"/>
<feature type="region of interest" description="Disordered" evidence="2">
    <location>
        <begin position="32"/>
        <end position="76"/>
    </location>
</feature>
<gene>
    <name evidence="3" type="ORF">OT_ostta17g00660</name>
</gene>
<dbReference type="GeneID" id="9838037"/>
<name>A0A096P947_OSTTA</name>
<keyword evidence="4" id="KW-1185">Reference proteome</keyword>
<comment type="caution">
    <text evidence="3">The sequence shown here is derived from an EMBL/GenBank/DDBJ whole genome shotgun (WGS) entry which is preliminary data.</text>
</comment>